<dbReference type="PANTHER" id="PTHR19306:SF6">
    <property type="entry name" value="STRUCTURAL MAINTENANCE OF CHROMOSOMES PROTEIN 6"/>
    <property type="match status" value="1"/>
</dbReference>
<reference evidence="15" key="1">
    <citation type="submission" date="2018-10" db="EMBL/GenBank/DDBJ databases">
        <title>Transcriptome assembly of Aceria tosichella (Wheat curl mite) Type 2.</title>
        <authorList>
            <person name="Scully E.D."/>
            <person name="Geib S.M."/>
            <person name="Palmer N.A."/>
            <person name="Gupta A.K."/>
            <person name="Sarath G."/>
            <person name="Tatineni S."/>
        </authorList>
    </citation>
    <scope>NUCLEOTIDE SEQUENCE</scope>
    <source>
        <strain evidence="15">LincolnNE</strain>
    </source>
</reference>
<evidence type="ECO:0000256" key="7">
    <source>
        <dbReference type="ARBA" id="ARBA00022840"/>
    </source>
</evidence>
<keyword evidence="4" id="KW-0158">Chromosome</keyword>
<feature type="region of interest" description="Disordered" evidence="13">
    <location>
        <begin position="376"/>
        <end position="410"/>
    </location>
</feature>
<evidence type="ECO:0000256" key="6">
    <source>
        <dbReference type="ARBA" id="ARBA00022763"/>
    </source>
</evidence>
<comment type="subcellular location">
    <subcellularLocation>
        <location evidence="2">Chromosome</location>
    </subcellularLocation>
    <subcellularLocation>
        <location evidence="1">Nucleus</location>
    </subcellularLocation>
</comment>
<feature type="region of interest" description="Disordered" evidence="13">
    <location>
        <begin position="1"/>
        <end position="20"/>
    </location>
</feature>
<feature type="coiled-coil region" evidence="12">
    <location>
        <begin position="662"/>
        <end position="689"/>
    </location>
</feature>
<sequence>MAVTEHQLVAAKDNNSPPPFKPGSIRKIKLQNFMCHESFELNLGSRVNFIIGPNGSGKSALLTAVVVVLGGRATTTSRARKASDFVQYGKKFARITVEIHNYDKIMEKDKAFKPDEYGKRIIIEKIIYKDDQSGKLIIKNDQEKRVSERKQELDEMLDHFSIYINNPICVLNQEVSKSFLHSKKPEDKFDLFMKATNLEQIQNDYQEATNIHKEWGDCNNRKSFAFKLLDNEKVKCKEKMTFLEKRVKLQEKLVILNTELTWATRRDNEAKAEKLEEELKKRDEQAEKSDVEIANSRDKITSAESRIDQHTIRLAEARKEYEESKQKVKTLRDKELAIKRERLNVVPALEQEQRKLTRLEKDKADLIRSIDDIKEQQNNKDSAKENEKRKLEMAQIERETTLLSGKEKTLRQRAEQIHKSMTDLKQQISAAVNRMSSLKSELSQHEANLRNLSVGKDMELRKYGHHMQKICEAVNEAYKQGRFEKKPYGPLGFYIKVKTQKVAAALECALGRNVNSFTCDNHRDMLTLQNIFRTIRTKSGDLQFREPPIFVRRYCKKHNVSKFKPVHDVYQTLLDHIDINEDAVFNALVDRTSIETVMFIPNYNEARHIMVTPSLVPRGTRSAYTEDCHLMYPRTANSGFRTVAQNIANQKYLFSSGNDEHIRKKKQDIERVRAELRAAEEHEVNLRRSDQTQRIEYDENIAECERILKELRPLELRLLELKTTLAEDQPQELTGFEAELESCIARIHETKTKITELEHKLTTIDTELEEKRVEIESATKVLKLKEKELEKINTDISSEKDLIREHKEKITDLENKMKEADGERDKLTKELDSIKSQMEAFLQQVRDFSRPSVVRPTDEIQAETKKVKAALSVEIDENQDPEELMRHLRKRLVEINQVTGLKDHNLENFSMTTKSLKDRDEGFKLLRKNICGSVSLQFASVMQCMGMQGELTIHLNDHYINGNLVSKAKTLEMSIDTGKTGQHATQRPMIDNNNSDERDRRGTRSQPSVSDGSGGPRSKRPRLTLSPSEKENLKMTDTRSLSGGERSFSTVAFVLSLWHHCRSPFKLMDEIDVFMDMVTRRLSYNALIKFAQKPENEGQFIYFSPLELPEIDNPENMVRVFEMPRIIRRGAQSQPNGDALQLCDD</sequence>
<comment type="similarity">
    <text evidence="3">Belongs to the SMC family. SMC6 subfamily.</text>
</comment>
<name>A0A6G1SBV1_9ACAR</name>
<keyword evidence="11" id="KW-0539">Nucleus</keyword>
<dbReference type="InterPro" id="IPR027417">
    <property type="entry name" value="P-loop_NTPase"/>
</dbReference>
<dbReference type="GO" id="GO:0003684">
    <property type="term" value="F:damaged DNA binding"/>
    <property type="evidence" value="ECO:0007669"/>
    <property type="project" value="TreeGrafter"/>
</dbReference>
<gene>
    <name evidence="15" type="primary">smc6</name>
    <name evidence="15" type="ORF">g.14591</name>
</gene>
<evidence type="ECO:0000256" key="12">
    <source>
        <dbReference type="SAM" id="Coils"/>
    </source>
</evidence>
<dbReference type="GO" id="GO:0000724">
    <property type="term" value="P:double-strand break repair via homologous recombination"/>
    <property type="evidence" value="ECO:0007669"/>
    <property type="project" value="TreeGrafter"/>
</dbReference>
<dbReference type="Pfam" id="PF13476">
    <property type="entry name" value="AAA_23"/>
    <property type="match status" value="1"/>
</dbReference>
<dbReference type="GO" id="GO:0005634">
    <property type="term" value="C:nucleus"/>
    <property type="evidence" value="ECO:0007669"/>
    <property type="project" value="UniProtKB-SubCell"/>
</dbReference>
<dbReference type="EMBL" id="GGYP01003078">
    <property type="protein sequence ID" value="MDE47849.1"/>
    <property type="molecule type" value="Transcribed_RNA"/>
</dbReference>
<protein>
    <submittedName>
        <fullName evidence="15">Structural maintenance of chromosomes protein 6</fullName>
    </submittedName>
</protein>
<feature type="region of interest" description="Disordered" evidence="13">
    <location>
        <begin position="978"/>
        <end position="1043"/>
    </location>
</feature>
<keyword evidence="6" id="KW-0227">DNA damage</keyword>
<evidence type="ECO:0000256" key="2">
    <source>
        <dbReference type="ARBA" id="ARBA00004286"/>
    </source>
</evidence>
<feature type="domain" description="Rad50/SbcC-type AAA" evidence="14">
    <location>
        <begin position="27"/>
        <end position="285"/>
    </location>
</feature>
<keyword evidence="9" id="KW-0233">DNA recombination</keyword>
<evidence type="ECO:0000259" key="14">
    <source>
        <dbReference type="Pfam" id="PF13476"/>
    </source>
</evidence>
<dbReference type="Gene3D" id="3.40.50.300">
    <property type="entry name" value="P-loop containing nucleotide triphosphate hydrolases"/>
    <property type="match status" value="2"/>
</dbReference>
<dbReference type="GO" id="GO:0005524">
    <property type="term" value="F:ATP binding"/>
    <property type="evidence" value="ECO:0007669"/>
    <property type="project" value="UniProtKB-KW"/>
</dbReference>
<dbReference type="PANTHER" id="PTHR19306">
    <property type="entry name" value="STRUCTURAL MAINTENANCE OF CHROMOSOMES 5,6 SMC5, SMC6"/>
    <property type="match status" value="1"/>
</dbReference>
<evidence type="ECO:0000256" key="9">
    <source>
        <dbReference type="ARBA" id="ARBA00023172"/>
    </source>
</evidence>
<keyword evidence="8 12" id="KW-0175">Coiled coil</keyword>
<dbReference type="GO" id="GO:0030915">
    <property type="term" value="C:Smc5-Smc6 complex"/>
    <property type="evidence" value="ECO:0007669"/>
    <property type="project" value="TreeGrafter"/>
</dbReference>
<dbReference type="AlphaFoldDB" id="A0A6G1SBV1"/>
<keyword evidence="7" id="KW-0067">ATP-binding</keyword>
<organism evidence="15">
    <name type="scientific">Aceria tosichella</name>
    <name type="common">wheat curl mite</name>
    <dbReference type="NCBI Taxonomy" id="561515"/>
    <lineage>
        <taxon>Eukaryota</taxon>
        <taxon>Metazoa</taxon>
        <taxon>Ecdysozoa</taxon>
        <taxon>Arthropoda</taxon>
        <taxon>Chelicerata</taxon>
        <taxon>Arachnida</taxon>
        <taxon>Acari</taxon>
        <taxon>Acariformes</taxon>
        <taxon>Trombidiformes</taxon>
        <taxon>Prostigmata</taxon>
        <taxon>Eupodina</taxon>
        <taxon>Eriophyoidea</taxon>
        <taxon>Eriophyidae</taxon>
        <taxon>Eriophyinae</taxon>
        <taxon>Aceriini</taxon>
        <taxon>Aceria</taxon>
    </lineage>
</organism>
<dbReference type="GO" id="GO:0003697">
    <property type="term" value="F:single-stranded DNA binding"/>
    <property type="evidence" value="ECO:0007669"/>
    <property type="project" value="TreeGrafter"/>
</dbReference>
<keyword evidence="10" id="KW-0234">DNA repair</keyword>
<evidence type="ECO:0000256" key="13">
    <source>
        <dbReference type="SAM" id="MobiDB-lite"/>
    </source>
</evidence>
<dbReference type="SUPFAM" id="SSF52540">
    <property type="entry name" value="P-loop containing nucleoside triphosphate hydrolases"/>
    <property type="match status" value="1"/>
</dbReference>
<feature type="compositionally biased region" description="Basic and acidic residues" evidence="13">
    <location>
        <begin position="1028"/>
        <end position="1037"/>
    </location>
</feature>
<evidence type="ECO:0000256" key="1">
    <source>
        <dbReference type="ARBA" id="ARBA00004123"/>
    </source>
</evidence>
<evidence type="ECO:0000256" key="3">
    <source>
        <dbReference type="ARBA" id="ARBA00006793"/>
    </source>
</evidence>
<evidence type="ECO:0000256" key="11">
    <source>
        <dbReference type="ARBA" id="ARBA00023242"/>
    </source>
</evidence>
<dbReference type="GO" id="GO:0035861">
    <property type="term" value="C:site of double-strand break"/>
    <property type="evidence" value="ECO:0007669"/>
    <property type="project" value="TreeGrafter"/>
</dbReference>
<dbReference type="Gene3D" id="1.10.287.1490">
    <property type="match status" value="1"/>
</dbReference>
<evidence type="ECO:0000313" key="15">
    <source>
        <dbReference type="EMBL" id="MDE47849.1"/>
    </source>
</evidence>
<proteinExistence type="inferred from homology"/>
<evidence type="ECO:0000256" key="8">
    <source>
        <dbReference type="ARBA" id="ARBA00023054"/>
    </source>
</evidence>
<dbReference type="GO" id="GO:0016887">
    <property type="term" value="F:ATP hydrolysis activity"/>
    <property type="evidence" value="ECO:0007669"/>
    <property type="project" value="InterPro"/>
</dbReference>
<accession>A0A6G1SBV1</accession>
<keyword evidence="5" id="KW-0547">Nucleotide-binding</keyword>
<evidence type="ECO:0000256" key="4">
    <source>
        <dbReference type="ARBA" id="ARBA00022454"/>
    </source>
</evidence>
<feature type="coiled-coil region" evidence="12">
    <location>
        <begin position="740"/>
        <end position="844"/>
    </location>
</feature>
<dbReference type="InterPro" id="IPR038729">
    <property type="entry name" value="Rad50/SbcC_AAA"/>
</dbReference>
<evidence type="ECO:0000256" key="5">
    <source>
        <dbReference type="ARBA" id="ARBA00022741"/>
    </source>
</evidence>
<evidence type="ECO:0000256" key="10">
    <source>
        <dbReference type="ARBA" id="ARBA00023204"/>
    </source>
</evidence>